<keyword evidence="3" id="KW-1185">Reference proteome</keyword>
<keyword evidence="1" id="KW-0472">Membrane</keyword>
<keyword evidence="1" id="KW-0812">Transmembrane</keyword>
<sequence>MNFKKKTKQKIKKILLKIAEILINLITTIIIEWLKMKLGI</sequence>
<dbReference type="AlphaFoldDB" id="A0A1H3GSR1"/>
<protein>
    <submittedName>
        <fullName evidence="2">Uncharacterized protein</fullName>
    </submittedName>
</protein>
<reference evidence="3" key="1">
    <citation type="submission" date="2016-10" db="EMBL/GenBank/DDBJ databases">
        <authorList>
            <person name="Varghese N."/>
            <person name="Submissions S."/>
        </authorList>
    </citation>
    <scope>NUCLEOTIDE SEQUENCE [LARGE SCALE GENOMIC DNA]</scope>
    <source>
        <strain evidence="3">DSM 15718</strain>
    </source>
</reference>
<proteinExistence type="predicted"/>
<evidence type="ECO:0000313" key="3">
    <source>
        <dbReference type="Proteomes" id="UP000198569"/>
    </source>
</evidence>
<dbReference type="Proteomes" id="UP000198569">
    <property type="component" value="Unassembled WGS sequence"/>
</dbReference>
<evidence type="ECO:0000256" key="1">
    <source>
        <dbReference type="SAM" id="Phobius"/>
    </source>
</evidence>
<keyword evidence="1" id="KW-1133">Transmembrane helix</keyword>
<gene>
    <name evidence="2" type="ORF">SAMN05444338_1276</name>
</gene>
<evidence type="ECO:0000313" key="2">
    <source>
        <dbReference type="EMBL" id="SDY06137.1"/>
    </source>
</evidence>
<accession>A0A1H3GSR1</accession>
<name>A0A1H3GSR1_9FLAO</name>
<feature type="transmembrane region" description="Helical" evidence="1">
    <location>
        <begin position="14"/>
        <end position="34"/>
    </location>
</feature>
<organism evidence="2 3">
    <name type="scientific">Flavobacterium degerlachei</name>
    <dbReference type="NCBI Taxonomy" id="229203"/>
    <lineage>
        <taxon>Bacteria</taxon>
        <taxon>Pseudomonadati</taxon>
        <taxon>Bacteroidota</taxon>
        <taxon>Flavobacteriia</taxon>
        <taxon>Flavobacteriales</taxon>
        <taxon>Flavobacteriaceae</taxon>
        <taxon>Flavobacterium</taxon>
    </lineage>
</organism>
<dbReference type="EMBL" id="FNMV01000027">
    <property type="protein sequence ID" value="SDY06137.1"/>
    <property type="molecule type" value="Genomic_DNA"/>
</dbReference>